<keyword evidence="5" id="KW-1185">Reference proteome</keyword>
<dbReference type="Gene3D" id="3.40.50.1110">
    <property type="entry name" value="SGNH hydrolase"/>
    <property type="match status" value="1"/>
</dbReference>
<dbReference type="InterPro" id="IPR001087">
    <property type="entry name" value="GDSL"/>
</dbReference>
<reference evidence="4" key="1">
    <citation type="submission" date="2022-12" db="EMBL/GenBank/DDBJ databases">
        <title>Draft genome assemblies for two species of Escallonia (Escalloniales).</title>
        <authorList>
            <person name="Chanderbali A."/>
            <person name="Dervinis C."/>
            <person name="Anghel I."/>
            <person name="Soltis D."/>
            <person name="Soltis P."/>
            <person name="Zapata F."/>
        </authorList>
    </citation>
    <scope>NUCLEOTIDE SEQUENCE</scope>
    <source>
        <strain evidence="4">UCBG92.1500</strain>
        <tissue evidence="4">Leaf</tissue>
    </source>
</reference>
<sequence>MAPKLSFCKILIPFLIYRSFAFSIDFNYPAIFNFGDSNSDTGGYVAGLAYHLYPPNGQTYFNGPSGRFCDGRLLLDFLSTAEAMDLPFLNPYLDAIGAPSFAQGCNFAVCGSSILPAIATSPSPYTLGPQVAQFFRFKARVLELQAKTKELDKYLPVNDYFEEGLYMFDIGQIDITIALIRSSFDQVLAISIPTILSNFEVEVKVSPLGCIPLIIDQFGTDPSNLDEVGCVIRHNQVVKYFNHQLQVLCSRLQDLYQDVMITCVDIFAIKHNLLADYATLG</sequence>
<evidence type="ECO:0008006" key="6">
    <source>
        <dbReference type="Google" id="ProtNLM"/>
    </source>
</evidence>
<feature type="chain" id="PRO_5041675473" description="GDSL esterase/lipase" evidence="3">
    <location>
        <begin position="22"/>
        <end position="281"/>
    </location>
</feature>
<dbReference type="PANTHER" id="PTHR22835">
    <property type="entry name" value="ZINC FINGER FYVE DOMAIN CONTAINING PROTEIN"/>
    <property type="match status" value="1"/>
</dbReference>
<proteinExistence type="inferred from homology"/>
<dbReference type="Pfam" id="PF00657">
    <property type="entry name" value="Lipase_GDSL"/>
    <property type="match status" value="1"/>
</dbReference>
<keyword evidence="2" id="KW-0325">Glycoprotein</keyword>
<dbReference type="GO" id="GO:0016788">
    <property type="term" value="F:hydrolase activity, acting on ester bonds"/>
    <property type="evidence" value="ECO:0007669"/>
    <property type="project" value="InterPro"/>
</dbReference>
<feature type="signal peptide" evidence="3">
    <location>
        <begin position="1"/>
        <end position="21"/>
    </location>
</feature>
<accession>A0AA88RPE3</accession>
<dbReference type="PANTHER" id="PTHR22835:SF536">
    <property type="entry name" value="OS05G0401000 PROTEIN"/>
    <property type="match status" value="1"/>
</dbReference>
<dbReference type="InterPro" id="IPR036514">
    <property type="entry name" value="SGNH_hydro_sf"/>
</dbReference>
<comment type="similarity">
    <text evidence="1">Belongs to the 'GDSL' lipolytic enzyme family.</text>
</comment>
<name>A0AA88RPE3_9ASTE</name>
<evidence type="ECO:0000313" key="4">
    <source>
        <dbReference type="EMBL" id="KAK2983036.1"/>
    </source>
</evidence>
<dbReference type="AlphaFoldDB" id="A0AA88RPE3"/>
<organism evidence="4 5">
    <name type="scientific">Escallonia rubra</name>
    <dbReference type="NCBI Taxonomy" id="112253"/>
    <lineage>
        <taxon>Eukaryota</taxon>
        <taxon>Viridiplantae</taxon>
        <taxon>Streptophyta</taxon>
        <taxon>Embryophyta</taxon>
        <taxon>Tracheophyta</taxon>
        <taxon>Spermatophyta</taxon>
        <taxon>Magnoliopsida</taxon>
        <taxon>eudicotyledons</taxon>
        <taxon>Gunneridae</taxon>
        <taxon>Pentapetalae</taxon>
        <taxon>asterids</taxon>
        <taxon>campanulids</taxon>
        <taxon>Escalloniales</taxon>
        <taxon>Escalloniaceae</taxon>
        <taxon>Escallonia</taxon>
    </lineage>
</organism>
<dbReference type="EMBL" id="JAVXUO010001364">
    <property type="protein sequence ID" value="KAK2983036.1"/>
    <property type="molecule type" value="Genomic_DNA"/>
</dbReference>
<protein>
    <recommendedName>
        <fullName evidence="6">GDSL esterase/lipase</fullName>
    </recommendedName>
</protein>
<evidence type="ECO:0000256" key="1">
    <source>
        <dbReference type="ARBA" id="ARBA00008668"/>
    </source>
</evidence>
<evidence type="ECO:0000313" key="5">
    <source>
        <dbReference type="Proteomes" id="UP001187471"/>
    </source>
</evidence>
<evidence type="ECO:0000256" key="3">
    <source>
        <dbReference type="SAM" id="SignalP"/>
    </source>
</evidence>
<gene>
    <name evidence="4" type="ORF">RJ640_028533</name>
</gene>
<comment type="caution">
    <text evidence="4">The sequence shown here is derived from an EMBL/GenBank/DDBJ whole genome shotgun (WGS) entry which is preliminary data.</text>
</comment>
<keyword evidence="3" id="KW-0732">Signal</keyword>
<dbReference type="Proteomes" id="UP001187471">
    <property type="component" value="Unassembled WGS sequence"/>
</dbReference>
<evidence type="ECO:0000256" key="2">
    <source>
        <dbReference type="ARBA" id="ARBA00023180"/>
    </source>
</evidence>